<feature type="compositionally biased region" description="Acidic residues" evidence="1">
    <location>
        <begin position="1204"/>
        <end position="1221"/>
    </location>
</feature>
<feature type="compositionally biased region" description="Pro residues" evidence="1">
    <location>
        <begin position="469"/>
        <end position="479"/>
    </location>
</feature>
<feature type="compositionally biased region" description="Acidic residues" evidence="1">
    <location>
        <begin position="1243"/>
        <end position="1255"/>
    </location>
</feature>
<feature type="region of interest" description="Disordered" evidence="1">
    <location>
        <begin position="390"/>
        <end position="773"/>
    </location>
</feature>
<feature type="compositionally biased region" description="Low complexity" evidence="1">
    <location>
        <begin position="669"/>
        <end position="684"/>
    </location>
</feature>
<dbReference type="OrthoDB" id="2833246at2759"/>
<comment type="caution">
    <text evidence="2">The sequence shown here is derived from an EMBL/GenBank/DDBJ whole genome shotgun (WGS) entry which is preliminary data.</text>
</comment>
<feature type="compositionally biased region" description="Low complexity" evidence="1">
    <location>
        <begin position="444"/>
        <end position="455"/>
    </location>
</feature>
<feature type="compositionally biased region" description="Polar residues" evidence="1">
    <location>
        <begin position="456"/>
        <end position="468"/>
    </location>
</feature>
<reference evidence="2 3" key="1">
    <citation type="journal article" date="2018" name="Evol. Lett.">
        <title>Horizontal gene cluster transfer increased hallucinogenic mushroom diversity.</title>
        <authorList>
            <person name="Reynolds H.T."/>
            <person name="Vijayakumar V."/>
            <person name="Gluck-Thaler E."/>
            <person name="Korotkin H.B."/>
            <person name="Matheny P.B."/>
            <person name="Slot J.C."/>
        </authorList>
    </citation>
    <scope>NUCLEOTIDE SEQUENCE [LARGE SCALE GENOMIC DNA]</scope>
    <source>
        <strain evidence="2 3">2629</strain>
    </source>
</reference>
<dbReference type="InParanoid" id="A0A409VHY5"/>
<name>A0A409VHY5_9AGAR</name>
<feature type="compositionally biased region" description="Polar residues" evidence="1">
    <location>
        <begin position="747"/>
        <end position="757"/>
    </location>
</feature>
<feature type="compositionally biased region" description="Acidic residues" evidence="1">
    <location>
        <begin position="951"/>
        <end position="970"/>
    </location>
</feature>
<feature type="region of interest" description="Disordered" evidence="1">
    <location>
        <begin position="791"/>
        <end position="864"/>
    </location>
</feature>
<feature type="compositionally biased region" description="Polar residues" evidence="1">
    <location>
        <begin position="798"/>
        <end position="825"/>
    </location>
</feature>
<organism evidence="2 3">
    <name type="scientific">Panaeolus cyanescens</name>
    <dbReference type="NCBI Taxonomy" id="181874"/>
    <lineage>
        <taxon>Eukaryota</taxon>
        <taxon>Fungi</taxon>
        <taxon>Dikarya</taxon>
        <taxon>Basidiomycota</taxon>
        <taxon>Agaricomycotina</taxon>
        <taxon>Agaricomycetes</taxon>
        <taxon>Agaricomycetidae</taxon>
        <taxon>Agaricales</taxon>
        <taxon>Agaricineae</taxon>
        <taxon>Galeropsidaceae</taxon>
        <taxon>Panaeolus</taxon>
    </lineage>
</organism>
<evidence type="ECO:0000313" key="2">
    <source>
        <dbReference type="EMBL" id="PPQ65835.1"/>
    </source>
</evidence>
<dbReference type="EMBL" id="NHTK01006057">
    <property type="protein sequence ID" value="PPQ65835.1"/>
    <property type="molecule type" value="Genomic_DNA"/>
</dbReference>
<feature type="compositionally biased region" description="Basic and acidic residues" evidence="1">
    <location>
        <begin position="980"/>
        <end position="999"/>
    </location>
</feature>
<accession>A0A409VHY5</accession>
<feature type="compositionally biased region" description="Polar residues" evidence="1">
    <location>
        <begin position="833"/>
        <end position="843"/>
    </location>
</feature>
<keyword evidence="3" id="KW-1185">Reference proteome</keyword>
<feature type="compositionally biased region" description="Basic and acidic residues" evidence="1">
    <location>
        <begin position="1161"/>
        <end position="1173"/>
    </location>
</feature>
<feature type="compositionally biased region" description="Basic and acidic residues" evidence="1">
    <location>
        <begin position="422"/>
        <end position="437"/>
    </location>
</feature>
<feature type="compositionally biased region" description="Low complexity" evidence="1">
    <location>
        <begin position="596"/>
        <end position="608"/>
    </location>
</feature>
<dbReference type="Proteomes" id="UP000284842">
    <property type="component" value="Unassembled WGS sequence"/>
</dbReference>
<dbReference type="STRING" id="181874.A0A409VHY5"/>
<evidence type="ECO:0000313" key="3">
    <source>
        <dbReference type="Proteomes" id="UP000284842"/>
    </source>
</evidence>
<proteinExistence type="predicted"/>
<feature type="region of interest" description="Disordered" evidence="1">
    <location>
        <begin position="1091"/>
        <end position="1274"/>
    </location>
</feature>
<protein>
    <submittedName>
        <fullName evidence="2">Uncharacterized protein</fullName>
    </submittedName>
</protein>
<feature type="compositionally biased region" description="Acidic residues" evidence="1">
    <location>
        <begin position="1129"/>
        <end position="1160"/>
    </location>
</feature>
<gene>
    <name evidence="2" type="ORF">CVT24_012062</name>
</gene>
<sequence>MSLDANAPSRPSDYVLALLRVIDEEDKANGELLLGKAKHLTDNPTPFEVSAICVLQALITYAPSPESMSKKFLKELEKCGINSGELTIDSDVGTVSQWADLAYQQLRHACDLSALTHFASHYFTHLVVSCKSDVLFSIINPGGQETPSRARWIETGGIEELDSLLDEATRYMQSSLLTDLAQTLAAIKTFSGCRLTSKSDINHPRNAINLLKDAHHAMRSRMAWGIEAISVGDSWKYFYRVVRPNAQCASDTNIEDGDELCFGQGEGGDRVELPSPQLCNLHLAVCRIAHASGADELFDRFIIDGGGGRIHQLSRLCDIGRFDMSSGAKINVVSSLKDHFLHQISPRILCFRTGPEWAWTKGHSWQSWRERYKKNEDRFNSKISKLLKSKKNATLNGDGTLHEGDEEGERQVVKKEGKKKKETHEQREETVVVVKKESPKRKSLPQSQSQQRSQSMKMTQDLPSSSLTMPPPGQRPIPTPKSTADDMGARTRGHIASDNYDGEVFGSTKENTDDGTHHSSGSDQDSSSDDDEKVANTRKPTTRTQQRQDIDKAPRAPSSAHPSKSQIRPLQFSKPKPKPKTSPNKPVKAKNDDIFGDPSSDSDSAPAGPRRPTTAVRVQEGPFKQTVKRGRESTGDGVTANWPPKRRKMINGDDGAQEVQETDNEVMVQKKASGQASRQQQQTQKQRHKDQEDAVVAVKPHPPHAAVASSSRTRLEDMPPPPLPTKINGKTRAEESRAQPTRDVNALNGNEGPTCTRSMDALPLHQPSPLQRTSRSMHLIELEGPKVDFNEIRKSRRSIGNSTTKPATSSRASSRHQSLTSVTSHNNRKSRSVNEGSRRTSLAFSAVSGSPPMSEYTPLPSRPRPSAIQIASTQDTALLAELGMHHALTAIGKEYGFSFDFVMTIYEQTRDLGYTKYMMSKFGEAVRREADALVERIPGLLWENRQEGIEVEGLEEEEESRETVDEEEEDERVKIKSNGKQKERARHEEREQERRRPDADPTTPRSSPPLEESVRPRKPRPSSSQKLASVIRPIAESDLRFIMRREEMEYEPPGKSRAGTFVRLERRGMRSEAEELERRRVSGEWKRAKRRSLVTQDAWSDEEDKMDVDGEQEDAESEDEGKVRAQEEINQEEDVVQVDEADSSEEEGSNEEKEFDELRDETEGVGKEHREFGDELQDEDEQEVEEEVRGDDAFKGLFTQIPGADEDDDDDIYVSETEDEEDKKTANARAPSAPEVVTLPNVLDEDYVPQESDCDVDNKSNGAEPEPYQLEGDPSDFLALAKEEYRREHEALENEEWLEGLAAQHYQLSSTVTPDASDAMRKFEVAMSAEGNRDLLWNWSLEWLRKRVGAMNAS</sequence>
<feature type="compositionally biased region" description="Acidic residues" evidence="1">
    <location>
        <begin position="1174"/>
        <end position="1189"/>
    </location>
</feature>
<evidence type="ECO:0000256" key="1">
    <source>
        <dbReference type="SAM" id="MobiDB-lite"/>
    </source>
</evidence>
<feature type="compositionally biased region" description="Acidic residues" evidence="1">
    <location>
        <begin position="1099"/>
        <end position="1119"/>
    </location>
</feature>
<feature type="compositionally biased region" description="Low complexity" evidence="1">
    <location>
        <begin position="694"/>
        <end position="711"/>
    </location>
</feature>
<feature type="region of interest" description="Disordered" evidence="1">
    <location>
        <begin position="951"/>
        <end position="1035"/>
    </location>
</feature>